<dbReference type="GO" id="GO:0030983">
    <property type="term" value="F:mismatched DNA binding"/>
    <property type="evidence" value="ECO:0007669"/>
    <property type="project" value="InterPro"/>
</dbReference>
<feature type="non-terminal residue" evidence="3">
    <location>
        <position position="1"/>
    </location>
</feature>
<dbReference type="GO" id="GO:0006298">
    <property type="term" value="P:mismatch repair"/>
    <property type="evidence" value="ECO:0007669"/>
    <property type="project" value="InterPro"/>
</dbReference>
<sequence>VPKVTKISSEHSGINPDSDVASDGFERSSPLRRQYLEIKKQNPDAIVLFRLGDFYETFDEDAHTASSVLEITLTGRDMGKAGRVPMAG</sequence>
<dbReference type="Gene3D" id="3.40.1170.10">
    <property type="entry name" value="DNA repair protein MutS, domain I"/>
    <property type="match status" value="1"/>
</dbReference>
<evidence type="ECO:0000313" key="3">
    <source>
        <dbReference type="EMBL" id="SVE19614.1"/>
    </source>
</evidence>
<dbReference type="Pfam" id="PF01624">
    <property type="entry name" value="MutS_I"/>
    <property type="match status" value="1"/>
</dbReference>
<dbReference type="InterPro" id="IPR007695">
    <property type="entry name" value="DNA_mismatch_repair_MutS-lik_N"/>
</dbReference>
<dbReference type="InterPro" id="IPR016151">
    <property type="entry name" value="DNA_mismatch_repair_MutS_N"/>
</dbReference>
<dbReference type="SUPFAM" id="SSF55271">
    <property type="entry name" value="DNA repair protein MutS, domain I"/>
    <property type="match status" value="1"/>
</dbReference>
<reference evidence="3" key="1">
    <citation type="submission" date="2018-05" db="EMBL/GenBank/DDBJ databases">
        <authorList>
            <person name="Lanie J.A."/>
            <person name="Ng W.-L."/>
            <person name="Kazmierczak K.M."/>
            <person name="Andrzejewski T.M."/>
            <person name="Davidsen T.M."/>
            <person name="Wayne K.J."/>
            <person name="Tettelin H."/>
            <person name="Glass J.I."/>
            <person name="Rusch D."/>
            <person name="Podicherti R."/>
            <person name="Tsui H.-C.T."/>
            <person name="Winkler M.E."/>
        </authorList>
    </citation>
    <scope>NUCLEOTIDE SEQUENCE</scope>
</reference>
<protein>
    <recommendedName>
        <fullName evidence="2">DNA mismatch repair protein MutS-like N-terminal domain-containing protein</fullName>
    </recommendedName>
</protein>
<organism evidence="3">
    <name type="scientific">marine metagenome</name>
    <dbReference type="NCBI Taxonomy" id="408172"/>
    <lineage>
        <taxon>unclassified sequences</taxon>
        <taxon>metagenomes</taxon>
        <taxon>ecological metagenomes</taxon>
    </lineage>
</organism>
<feature type="compositionally biased region" description="Polar residues" evidence="1">
    <location>
        <begin position="1"/>
        <end position="12"/>
    </location>
</feature>
<evidence type="ECO:0000259" key="2">
    <source>
        <dbReference type="Pfam" id="PF01624"/>
    </source>
</evidence>
<dbReference type="EMBL" id="UINC01200639">
    <property type="protein sequence ID" value="SVE19614.1"/>
    <property type="molecule type" value="Genomic_DNA"/>
</dbReference>
<dbReference type="GO" id="GO:0005524">
    <property type="term" value="F:ATP binding"/>
    <property type="evidence" value="ECO:0007669"/>
    <property type="project" value="InterPro"/>
</dbReference>
<dbReference type="AlphaFoldDB" id="A0A383BI66"/>
<feature type="domain" description="DNA mismatch repair protein MutS-like N-terminal" evidence="2">
    <location>
        <begin position="30"/>
        <end position="88"/>
    </location>
</feature>
<accession>A0A383BI66</accession>
<feature type="non-terminal residue" evidence="3">
    <location>
        <position position="88"/>
    </location>
</feature>
<proteinExistence type="predicted"/>
<name>A0A383BI66_9ZZZZ</name>
<evidence type="ECO:0000256" key="1">
    <source>
        <dbReference type="SAM" id="MobiDB-lite"/>
    </source>
</evidence>
<gene>
    <name evidence="3" type="ORF">METZ01_LOCUS472468</name>
</gene>
<feature type="region of interest" description="Disordered" evidence="1">
    <location>
        <begin position="1"/>
        <end position="25"/>
    </location>
</feature>